<sequence length="233" mass="24947">MDNQLNTYGFGASGTAGALAVRNRVLRNTYSLLALSMIPTILGAWIGVATGFNLMAGRPLMGFLIFMGVAFGFFYAIERFKNSGMGVALLLGFTFFMGLMLSRLIGMILGFSNGAALIMTAFGGTATIFAVMATVATVSKRDFSGLGKWLFMGVLVLIVGSVANIWLQLPSMMLTISVLAIAIFSAYILYDVQRIVNGGETNYVTATLAIYLDVYNVFTNLLAILGIFGGNRN</sequence>
<dbReference type="RefSeq" id="WP_211906204.1">
    <property type="nucleotide sequence ID" value="NZ_CP046674.1"/>
</dbReference>
<dbReference type="CDD" id="cd10433">
    <property type="entry name" value="YccA_like"/>
    <property type="match status" value="1"/>
</dbReference>
<feature type="transmembrane region" description="Helical" evidence="6">
    <location>
        <begin position="173"/>
        <end position="190"/>
    </location>
</feature>
<evidence type="ECO:0000256" key="4">
    <source>
        <dbReference type="ARBA" id="ARBA00022989"/>
    </source>
</evidence>
<keyword evidence="4 6" id="KW-1133">Transmembrane helix</keyword>
<feature type="transmembrane region" description="Helical" evidence="6">
    <location>
        <begin position="60"/>
        <end position="77"/>
    </location>
</feature>
<dbReference type="InterPro" id="IPR006214">
    <property type="entry name" value="Bax_inhibitor_1-related"/>
</dbReference>
<keyword evidence="8" id="KW-1185">Reference proteome</keyword>
<dbReference type="Pfam" id="PF01027">
    <property type="entry name" value="Bax1-I"/>
    <property type="match status" value="1"/>
</dbReference>
<keyword evidence="2" id="KW-1003">Cell membrane</keyword>
<evidence type="ECO:0000313" key="8">
    <source>
        <dbReference type="Proteomes" id="UP000680989"/>
    </source>
</evidence>
<evidence type="ECO:0000256" key="3">
    <source>
        <dbReference type="ARBA" id="ARBA00022692"/>
    </source>
</evidence>
<gene>
    <name evidence="7" type="ORF">GO999_10370</name>
</gene>
<feature type="transmembrane region" description="Helical" evidence="6">
    <location>
        <begin position="32"/>
        <end position="54"/>
    </location>
</feature>
<comment type="similarity">
    <text evidence="6">Belongs to the BI1 family.</text>
</comment>
<evidence type="ECO:0000256" key="2">
    <source>
        <dbReference type="ARBA" id="ARBA00022475"/>
    </source>
</evidence>
<proteinExistence type="inferred from homology"/>
<dbReference type="Proteomes" id="UP000680989">
    <property type="component" value="Chromosome"/>
</dbReference>
<feature type="transmembrane region" description="Helical" evidence="6">
    <location>
        <begin position="149"/>
        <end position="167"/>
    </location>
</feature>
<accession>A0ABX7ZVE2</accession>
<evidence type="ECO:0000313" key="7">
    <source>
        <dbReference type="EMBL" id="QUP58938.1"/>
    </source>
</evidence>
<evidence type="ECO:0000256" key="5">
    <source>
        <dbReference type="ARBA" id="ARBA00023136"/>
    </source>
</evidence>
<organism evidence="7 8">
    <name type="scientific">Ralstonia nicotianae</name>
    <dbReference type="NCBI Taxonomy" id="3037696"/>
    <lineage>
        <taxon>Bacteria</taxon>
        <taxon>Pseudomonadati</taxon>
        <taxon>Pseudomonadota</taxon>
        <taxon>Betaproteobacteria</taxon>
        <taxon>Burkholderiales</taxon>
        <taxon>Burkholderiaceae</taxon>
        <taxon>Ralstonia</taxon>
        <taxon>Ralstonia solanacearum species complex</taxon>
    </lineage>
</organism>
<keyword evidence="3 6" id="KW-0812">Transmembrane</keyword>
<dbReference type="PANTHER" id="PTHR23291">
    <property type="entry name" value="BAX INHIBITOR-RELATED"/>
    <property type="match status" value="1"/>
</dbReference>
<comment type="subcellular location">
    <subcellularLocation>
        <location evidence="1">Cell membrane</location>
        <topology evidence="1">Multi-pass membrane protein</topology>
    </subcellularLocation>
</comment>
<reference evidence="8" key="1">
    <citation type="submission" date="2019-12" db="EMBL/GenBank/DDBJ databases">
        <title>Whole-genome sequence of tobacco pathogen Ralstonia pseudosolanacearum strain RS, originating from Yunnan province of China.</title>
        <authorList>
            <person name="Lu C.-H."/>
        </authorList>
    </citation>
    <scope>NUCLEOTIDE SEQUENCE [LARGE SCALE GENOMIC DNA]</scope>
    <source>
        <strain evidence="8">RS</strain>
    </source>
</reference>
<evidence type="ECO:0000256" key="1">
    <source>
        <dbReference type="ARBA" id="ARBA00004651"/>
    </source>
</evidence>
<feature type="transmembrane region" description="Helical" evidence="6">
    <location>
        <begin position="89"/>
        <end position="109"/>
    </location>
</feature>
<name>A0ABX7ZVE2_9RALS</name>
<feature type="transmembrane region" description="Helical" evidence="6">
    <location>
        <begin position="115"/>
        <end position="137"/>
    </location>
</feature>
<evidence type="ECO:0000256" key="6">
    <source>
        <dbReference type="RuleBase" id="RU004379"/>
    </source>
</evidence>
<keyword evidence="5 6" id="KW-0472">Membrane</keyword>
<feature type="transmembrane region" description="Helical" evidence="6">
    <location>
        <begin position="202"/>
        <end position="228"/>
    </location>
</feature>
<dbReference type="EMBL" id="CP046674">
    <property type="protein sequence ID" value="QUP58938.1"/>
    <property type="molecule type" value="Genomic_DNA"/>
</dbReference>
<protein>
    <submittedName>
        <fullName evidence="7">BAX inhibitor (BI)-1/YccA family protein</fullName>
    </submittedName>
</protein>
<dbReference type="PANTHER" id="PTHR23291:SF115">
    <property type="entry name" value="MODULATOR OF FTSH PROTEASE YCCA"/>
    <property type="match status" value="1"/>
</dbReference>